<comment type="caution">
    <text evidence="1">The sequence shown here is derived from an EMBL/GenBank/DDBJ whole genome shotgun (WGS) entry which is preliminary data.</text>
</comment>
<dbReference type="Proteomes" id="UP000798662">
    <property type="component" value="Chromosome 1"/>
</dbReference>
<gene>
    <name evidence="1" type="ORF">I4F81_003763</name>
</gene>
<name>A0ACC3BT89_PYRYE</name>
<evidence type="ECO:0000313" key="2">
    <source>
        <dbReference type="Proteomes" id="UP000798662"/>
    </source>
</evidence>
<protein>
    <submittedName>
        <fullName evidence="1">Uncharacterized protein</fullName>
    </submittedName>
</protein>
<sequence length="701" mass="71394">MIGVELRELIGREHDGRTRDDAAAGYDHSGLAGGAVVGGARRSVCGGGGVVGGRIGGRSRRPTSDYLPVHGLASYVADLANDEAVRVRRDRERGGKGGDFAASTDVAGGGAVVNGGPGGGGGPSEPSGSPSGGDQPDGGATASASVDARIARRLKDLSPADQAAISMDVVDVADGPIAACIAACEACVLLELPDDGSDIGNKVDEAMQLSGVDGGGAASERGGCNDVPATAVSVGEEEDDTVPAAGHEDGWAISGGPVFVAEVETGRKKEEAEILPAAAAAGAPAAVVGDPDSAANAAVAETDSDGNVAGEGAEVDAVGGSPGRGMAWTDVERRRLCEAYKDISQDPIVGTDQAGRTFWAAVAAAFRWRMSEVPLPTRQGRLASSSAAVARARLTGKFTAEKPELAAAALFQRRNLYYAIRGDANELPEAADLQVDQLAATWLNSWRMLKDMNKFSSGGGGRDRGGREVQPSVLELSFVIDGDDDEVDGPAAFHSRPAGTKAAKAMQAADLSAAREAEATSAALNRMARVAEYGADFASWGGPDVRRTKEAAQWRRLEMRCRIKALEGAALEAGVDDDTVDIGGADAATAVPTRDTARRGNVESVPATMAAAAIAPTPPTGMTVAAEAPVSSVVNSGAGTMVAPMSPATPPATPPTTPAEQSLAAIPDADKVRVVDVTDVVDLLDMEDDEEMPCTPPAVRF</sequence>
<keyword evidence="2" id="KW-1185">Reference proteome</keyword>
<dbReference type="EMBL" id="CM020618">
    <property type="protein sequence ID" value="KAK1861179.1"/>
    <property type="molecule type" value="Genomic_DNA"/>
</dbReference>
<organism evidence="1 2">
    <name type="scientific">Pyropia yezoensis</name>
    <name type="common">Susabi-nori</name>
    <name type="synonym">Porphyra yezoensis</name>
    <dbReference type="NCBI Taxonomy" id="2788"/>
    <lineage>
        <taxon>Eukaryota</taxon>
        <taxon>Rhodophyta</taxon>
        <taxon>Bangiophyceae</taxon>
        <taxon>Bangiales</taxon>
        <taxon>Bangiaceae</taxon>
        <taxon>Pyropia</taxon>
    </lineage>
</organism>
<accession>A0ACC3BT89</accession>
<reference evidence="1" key="1">
    <citation type="submission" date="2019-11" db="EMBL/GenBank/DDBJ databases">
        <title>Nori genome reveals adaptations in red seaweeds to the harsh intertidal environment.</title>
        <authorList>
            <person name="Wang D."/>
            <person name="Mao Y."/>
        </authorList>
    </citation>
    <scope>NUCLEOTIDE SEQUENCE</scope>
    <source>
        <tissue evidence="1">Gametophyte</tissue>
    </source>
</reference>
<evidence type="ECO:0000313" key="1">
    <source>
        <dbReference type="EMBL" id="KAK1861179.1"/>
    </source>
</evidence>
<proteinExistence type="predicted"/>